<dbReference type="SUPFAM" id="SSF49785">
    <property type="entry name" value="Galactose-binding domain-like"/>
    <property type="match status" value="1"/>
</dbReference>
<dbReference type="Gene3D" id="3.40.50.1820">
    <property type="entry name" value="alpha/beta hydrolase"/>
    <property type="match status" value="1"/>
</dbReference>
<dbReference type="AlphaFoldDB" id="A0A401QRA5"/>
<dbReference type="GO" id="GO:0008239">
    <property type="term" value="F:dipeptidyl-peptidase activity"/>
    <property type="evidence" value="ECO:0007669"/>
    <property type="project" value="InterPro"/>
</dbReference>
<evidence type="ECO:0000259" key="5">
    <source>
        <dbReference type="SMART" id="SM00939"/>
    </source>
</evidence>
<keyword evidence="2" id="KW-0378">Hydrolase</keyword>
<dbReference type="PANTHER" id="PTHR22946:SF9">
    <property type="entry name" value="POLYKETIDE TRANSFERASE AF380"/>
    <property type="match status" value="1"/>
</dbReference>
<keyword evidence="6" id="KW-0067">ATP-binding</keyword>
<dbReference type="GO" id="GO:0005524">
    <property type="term" value="F:ATP binding"/>
    <property type="evidence" value="ECO:0007669"/>
    <property type="project" value="UniProtKB-KW"/>
</dbReference>
<dbReference type="Pfam" id="PF08530">
    <property type="entry name" value="PepX_C"/>
    <property type="match status" value="1"/>
</dbReference>
<feature type="region of interest" description="Disordered" evidence="3">
    <location>
        <begin position="381"/>
        <end position="412"/>
    </location>
</feature>
<feature type="chain" id="PRO_5019128923" evidence="4">
    <location>
        <begin position="47"/>
        <end position="570"/>
    </location>
</feature>
<protein>
    <submittedName>
        <fullName evidence="6">ABC transporter ATP-binding protein</fullName>
    </submittedName>
</protein>
<dbReference type="GO" id="GO:0052689">
    <property type="term" value="F:carboxylic ester hydrolase activity"/>
    <property type="evidence" value="ECO:0007669"/>
    <property type="project" value="UniProtKB-ARBA"/>
</dbReference>
<comment type="caution">
    <text evidence="6">The sequence shown here is derived from an EMBL/GenBank/DDBJ whole genome shotgun (WGS) entry which is preliminary data.</text>
</comment>
<dbReference type="Pfam" id="PF02129">
    <property type="entry name" value="Peptidase_S15"/>
    <property type="match status" value="1"/>
</dbReference>
<reference evidence="6 7" key="1">
    <citation type="journal article" date="2019" name="Microbiol. Resour. Announc.">
        <title>Draft Genome Sequence of the Most Traditional epsilon-Poly-l-Lysine Producer, Streptomyces albulus NBRC14147.</title>
        <authorList>
            <person name="Yamanaka K."/>
            <person name="Hamano Y."/>
        </authorList>
    </citation>
    <scope>NUCLEOTIDE SEQUENCE [LARGE SCALE GENOMIC DNA]</scope>
    <source>
        <strain evidence="6 7">NBRC 14147</strain>
    </source>
</reference>
<dbReference type="InterPro" id="IPR013736">
    <property type="entry name" value="Xaa-Pro_dipept_C"/>
</dbReference>
<dbReference type="InterPro" id="IPR000383">
    <property type="entry name" value="Xaa-Pro-like_dom"/>
</dbReference>
<dbReference type="RefSeq" id="WP_045788195.1">
    <property type="nucleotide sequence ID" value="NZ_BHXC01000002.1"/>
</dbReference>
<organism evidence="6 7">
    <name type="scientific">Streptomyces noursei</name>
    <name type="common">Streptomyces albulus</name>
    <dbReference type="NCBI Taxonomy" id="1971"/>
    <lineage>
        <taxon>Bacteria</taxon>
        <taxon>Bacillati</taxon>
        <taxon>Actinomycetota</taxon>
        <taxon>Actinomycetes</taxon>
        <taxon>Kitasatosporales</taxon>
        <taxon>Streptomycetaceae</taxon>
        <taxon>Streptomyces</taxon>
    </lineage>
</organism>
<feature type="domain" description="Xaa-Pro dipeptidyl-peptidase C-terminal" evidence="5">
    <location>
        <begin position="333"/>
        <end position="564"/>
    </location>
</feature>
<proteinExistence type="inferred from homology"/>
<dbReference type="EMBL" id="BHXC01000002">
    <property type="protein sequence ID" value="GCB87848.1"/>
    <property type="molecule type" value="Genomic_DNA"/>
</dbReference>
<accession>A0A401QRA5</accession>
<name>A0A401QRA5_STRNR</name>
<feature type="compositionally biased region" description="Gly residues" evidence="3">
    <location>
        <begin position="385"/>
        <end position="404"/>
    </location>
</feature>
<evidence type="ECO:0000256" key="4">
    <source>
        <dbReference type="SAM" id="SignalP"/>
    </source>
</evidence>
<dbReference type="InterPro" id="IPR008979">
    <property type="entry name" value="Galactose-bd-like_sf"/>
</dbReference>
<evidence type="ECO:0000256" key="1">
    <source>
        <dbReference type="ARBA" id="ARBA00008645"/>
    </source>
</evidence>
<comment type="similarity">
    <text evidence="1">Belongs to the AB hydrolase superfamily.</text>
</comment>
<gene>
    <name evidence="6" type="ORF">SALB_00517</name>
</gene>
<dbReference type="SUPFAM" id="SSF53474">
    <property type="entry name" value="alpha/beta-Hydrolases"/>
    <property type="match status" value="1"/>
</dbReference>
<dbReference type="NCBIfam" id="TIGR00976">
    <property type="entry name" value="CocE_NonD"/>
    <property type="match status" value="1"/>
</dbReference>
<keyword evidence="4" id="KW-0732">Signal</keyword>
<dbReference type="InterPro" id="IPR029058">
    <property type="entry name" value="AB_hydrolase_fold"/>
</dbReference>
<evidence type="ECO:0000313" key="6">
    <source>
        <dbReference type="EMBL" id="GCB87848.1"/>
    </source>
</evidence>
<keyword evidence="6" id="KW-0547">Nucleotide-binding</keyword>
<sequence length="570" mass="59119">MARSRRTAGNPLGGRHRHRHRAATSLCAALVAASLAVAVPAGPAAAAVRHRPAAPVAGASAAPGFRLADIPMKDGTVLKADVFTPAPGTPGADRTGHYPLVVQPASWGQNDLEYVAQGRQLAAAGYVAVTYTVRGFWGSGGRIDVAGPTDVSDISAVIDWSLAHTPGDPSRVGMVGLSLGGGLTLLGAAFDPRVKAVASLSGWADLADSLYSGRTRHVQAAGLLAAIQTPTGRRSPEFSRMLADLFADRDMPRVVQWAHTRSPATYVDRINAHGTAVFLANAWGDSIFNPGQMTSFYQRLTGPKRLELRPGDHATQELTSLLGLPNATWTSARQWLDRHLKGSGGAGGADGGVQLTVRPGGGEERYPNWRAVSSRTEHLKLGRPDAGGTGTLGGPAGTDPGGAGWWRRVSGGTDSGADGGIAELSGALDQVVGLPPTVVVPLLSRSAAAVWQSTPYRTAQHLRGAARLRTAVTASAPQGTAFAYLYDVNALGVGKLIAHAPQSWTGKQPGRAFPLDVTLFPTAYDLPAGHRFALVVDTADPLYGGRTPRGSSVAFGAPADGPAELALPVR</sequence>
<evidence type="ECO:0000256" key="2">
    <source>
        <dbReference type="ARBA" id="ARBA00022801"/>
    </source>
</evidence>
<feature type="signal peptide" evidence="4">
    <location>
        <begin position="1"/>
        <end position="46"/>
    </location>
</feature>
<dbReference type="Gene3D" id="2.60.120.260">
    <property type="entry name" value="Galactose-binding domain-like"/>
    <property type="match status" value="1"/>
</dbReference>
<dbReference type="PANTHER" id="PTHR22946">
    <property type="entry name" value="DIENELACTONE HYDROLASE DOMAIN-CONTAINING PROTEIN-RELATED"/>
    <property type="match status" value="1"/>
</dbReference>
<dbReference type="InterPro" id="IPR050261">
    <property type="entry name" value="FrsA_esterase"/>
</dbReference>
<dbReference type="Proteomes" id="UP000288351">
    <property type="component" value="Unassembled WGS sequence"/>
</dbReference>
<evidence type="ECO:0000313" key="7">
    <source>
        <dbReference type="Proteomes" id="UP000288351"/>
    </source>
</evidence>
<dbReference type="InterPro" id="IPR005674">
    <property type="entry name" value="CocE/Ser_esterase"/>
</dbReference>
<dbReference type="SMART" id="SM00939">
    <property type="entry name" value="PepX_C"/>
    <property type="match status" value="1"/>
</dbReference>
<evidence type="ECO:0000256" key="3">
    <source>
        <dbReference type="SAM" id="MobiDB-lite"/>
    </source>
</evidence>